<keyword evidence="3" id="KW-0347">Helicase</keyword>
<dbReference type="OrthoDB" id="3363059at2759"/>
<accession>A0A4C1ZEZ9</accession>
<dbReference type="EMBL" id="BGZK01001720">
    <property type="protein sequence ID" value="GBP85155.1"/>
    <property type="molecule type" value="Genomic_DNA"/>
</dbReference>
<dbReference type="Proteomes" id="UP000299102">
    <property type="component" value="Unassembled WGS sequence"/>
</dbReference>
<keyword evidence="3" id="KW-0547">Nucleotide-binding</keyword>
<sequence>MSSWEIVDERTMEEEDAAIDIRDIEFRMTNDASRIQALIAGTTTSSGRDLVILKLVLCRALYPQIAVADEFNHCKTVSEQLYHTWSKPFVFLHPTSYFGKQPRLLQLTEADIQTDAPHGYKSKMPLSSNHQILCYLSLLETTKPYIVNSMRMPAAQTLLLLAHSIDTNMGFSRIVSDSWLLLEFPYPENGLNLLLKATKLRHKWNALINRRLSDANPEKSVESELAKCQTKTQKPYEELQHELSCELSSYMNTEVYYTIKRLLPGDLKVMYYGMDPEVAHPSVDPNPFEEGFQSYPNEKKGGVHVTDNIIYNCVVDSDWSYTAYQEIYNSPWTCPDCSLCVCLSPLERIQHKIFMCSSRSIRVAPESSEVQKLSNPNAKKYHCDKCNEELHLTPVEILKHRKKL</sequence>
<comment type="caution">
    <text evidence="3">The sequence shown here is derived from an EMBL/GenBank/DDBJ whole genome shotgun (WGS) entry which is preliminary data.</text>
</comment>
<gene>
    <name evidence="3" type="primary">Dhx34</name>
    <name evidence="3" type="ORF">EVAR_61000_1</name>
</gene>
<name>A0A4C1ZEZ9_EUMVA</name>
<dbReference type="Pfam" id="PF24485">
    <property type="entry name" value="zf-C2H2_DHX34"/>
    <property type="match status" value="1"/>
</dbReference>
<dbReference type="InterPro" id="IPR011709">
    <property type="entry name" value="DEAD-box_helicase_OB_fold"/>
</dbReference>
<keyword evidence="3" id="KW-0067">ATP-binding</keyword>
<dbReference type="AlphaFoldDB" id="A0A4C1ZEZ9"/>
<dbReference type="InterPro" id="IPR056382">
    <property type="entry name" value="DHX34_Znf-C2H2"/>
</dbReference>
<reference evidence="3 4" key="1">
    <citation type="journal article" date="2019" name="Commun. Biol.">
        <title>The bagworm genome reveals a unique fibroin gene that provides high tensile strength.</title>
        <authorList>
            <person name="Kono N."/>
            <person name="Nakamura H."/>
            <person name="Ohtoshi R."/>
            <person name="Tomita M."/>
            <person name="Numata K."/>
            <person name="Arakawa K."/>
        </authorList>
    </citation>
    <scope>NUCLEOTIDE SEQUENCE [LARGE SCALE GENOMIC DNA]</scope>
</reference>
<dbReference type="Pfam" id="PF07717">
    <property type="entry name" value="OB_NTP_bind"/>
    <property type="match status" value="1"/>
</dbReference>
<keyword evidence="3" id="KW-0378">Hydrolase</keyword>
<evidence type="ECO:0000259" key="1">
    <source>
        <dbReference type="Pfam" id="PF07717"/>
    </source>
</evidence>
<proteinExistence type="predicted"/>
<dbReference type="STRING" id="151549.A0A4C1ZEZ9"/>
<evidence type="ECO:0000313" key="3">
    <source>
        <dbReference type="EMBL" id="GBP85155.1"/>
    </source>
</evidence>
<evidence type="ECO:0000313" key="4">
    <source>
        <dbReference type="Proteomes" id="UP000299102"/>
    </source>
</evidence>
<feature type="domain" description="DHX34-like C2H2-type zinc finger" evidence="2">
    <location>
        <begin position="380"/>
        <end position="403"/>
    </location>
</feature>
<keyword evidence="4" id="KW-1185">Reference proteome</keyword>
<feature type="domain" description="DEAD-box helicase OB fold" evidence="1">
    <location>
        <begin position="53"/>
        <end position="164"/>
    </location>
</feature>
<evidence type="ECO:0000259" key="2">
    <source>
        <dbReference type="Pfam" id="PF24485"/>
    </source>
</evidence>
<organism evidence="3 4">
    <name type="scientific">Eumeta variegata</name>
    <name type="common">Bagworm moth</name>
    <name type="synonym">Eumeta japonica</name>
    <dbReference type="NCBI Taxonomy" id="151549"/>
    <lineage>
        <taxon>Eukaryota</taxon>
        <taxon>Metazoa</taxon>
        <taxon>Ecdysozoa</taxon>
        <taxon>Arthropoda</taxon>
        <taxon>Hexapoda</taxon>
        <taxon>Insecta</taxon>
        <taxon>Pterygota</taxon>
        <taxon>Neoptera</taxon>
        <taxon>Endopterygota</taxon>
        <taxon>Lepidoptera</taxon>
        <taxon>Glossata</taxon>
        <taxon>Ditrysia</taxon>
        <taxon>Tineoidea</taxon>
        <taxon>Psychidae</taxon>
        <taxon>Oiketicinae</taxon>
        <taxon>Eumeta</taxon>
    </lineage>
</organism>
<dbReference type="GO" id="GO:0004386">
    <property type="term" value="F:helicase activity"/>
    <property type="evidence" value="ECO:0007669"/>
    <property type="project" value="UniProtKB-KW"/>
</dbReference>
<protein>
    <submittedName>
        <fullName evidence="3">Probable ATP-dependent RNA helicase DHX34</fullName>
    </submittedName>
</protein>